<evidence type="ECO:0000259" key="2">
    <source>
        <dbReference type="PROSITE" id="PS50835"/>
    </source>
</evidence>
<keyword evidence="4" id="KW-1185">Reference proteome</keyword>
<dbReference type="InterPro" id="IPR003598">
    <property type="entry name" value="Ig_sub2"/>
</dbReference>
<dbReference type="Pfam" id="PF13927">
    <property type="entry name" value="Ig_3"/>
    <property type="match status" value="1"/>
</dbReference>
<reference evidence="3" key="1">
    <citation type="submission" date="2022-07" db="EMBL/GenBank/DDBJ databases">
        <title>Chromosome-level genome of Muraenolepis orangiensis.</title>
        <authorList>
            <person name="Kim J."/>
        </authorList>
    </citation>
    <scope>NUCLEOTIDE SEQUENCE</scope>
    <source>
        <strain evidence="3">KU_S4_2022</strain>
        <tissue evidence="3">Muscle</tissue>
    </source>
</reference>
<feature type="domain" description="Ig-like" evidence="2">
    <location>
        <begin position="29"/>
        <end position="112"/>
    </location>
</feature>
<dbReference type="PROSITE" id="PS50835">
    <property type="entry name" value="IG_LIKE"/>
    <property type="match status" value="2"/>
</dbReference>
<dbReference type="SMART" id="SM00409">
    <property type="entry name" value="IG"/>
    <property type="match status" value="2"/>
</dbReference>
<dbReference type="EMBL" id="JANIIK010000109">
    <property type="protein sequence ID" value="KAJ3598544.1"/>
    <property type="molecule type" value="Genomic_DNA"/>
</dbReference>
<name>A0A9Q0E1X3_9TELE</name>
<evidence type="ECO:0000313" key="4">
    <source>
        <dbReference type="Proteomes" id="UP001148018"/>
    </source>
</evidence>
<dbReference type="Proteomes" id="UP001148018">
    <property type="component" value="Unassembled WGS sequence"/>
</dbReference>
<proteinExistence type="predicted"/>
<dbReference type="InterPro" id="IPR036179">
    <property type="entry name" value="Ig-like_dom_sf"/>
</dbReference>
<gene>
    <name evidence="3" type="ORF">NHX12_002053</name>
</gene>
<organism evidence="3 4">
    <name type="scientific">Muraenolepis orangiensis</name>
    <name type="common">Patagonian moray cod</name>
    <dbReference type="NCBI Taxonomy" id="630683"/>
    <lineage>
        <taxon>Eukaryota</taxon>
        <taxon>Metazoa</taxon>
        <taxon>Chordata</taxon>
        <taxon>Craniata</taxon>
        <taxon>Vertebrata</taxon>
        <taxon>Euteleostomi</taxon>
        <taxon>Actinopterygii</taxon>
        <taxon>Neopterygii</taxon>
        <taxon>Teleostei</taxon>
        <taxon>Neoteleostei</taxon>
        <taxon>Acanthomorphata</taxon>
        <taxon>Zeiogadaria</taxon>
        <taxon>Gadariae</taxon>
        <taxon>Gadiformes</taxon>
        <taxon>Muraenolepidoidei</taxon>
        <taxon>Muraenolepididae</taxon>
        <taxon>Muraenolepis</taxon>
    </lineage>
</organism>
<dbReference type="InterPro" id="IPR007110">
    <property type="entry name" value="Ig-like_dom"/>
</dbReference>
<dbReference type="InterPro" id="IPR003599">
    <property type="entry name" value="Ig_sub"/>
</dbReference>
<dbReference type="CDD" id="cd00096">
    <property type="entry name" value="Ig"/>
    <property type="match status" value="1"/>
</dbReference>
<evidence type="ECO:0000256" key="1">
    <source>
        <dbReference type="SAM" id="SignalP"/>
    </source>
</evidence>
<dbReference type="Gene3D" id="2.60.40.10">
    <property type="entry name" value="Immunoglobulins"/>
    <property type="match status" value="2"/>
</dbReference>
<dbReference type="InterPro" id="IPR013783">
    <property type="entry name" value="Ig-like_fold"/>
</dbReference>
<dbReference type="PANTHER" id="PTHR21523:SF14">
    <property type="entry name" value="EXPORTED REPETITIVE PROTEIN"/>
    <property type="match status" value="1"/>
</dbReference>
<sequence length="371" mass="42473">MKEVLVIFLITLIHGNDGGIYVEGPSEPVAEGTEVTLQCMSTDPGTDLSQVHLRQLWGKDHWYVVDEGRHGVGYIRLLGNQMNFTMESAWTGTYACVSNNDISPDNSSQPLTLGLQFLLTPNILRRGSPDRALSDPSGESWVTVREGEDVVMDCHSNSSGTPEYYWSRRDDDWIVPSSTLYLRKMQAAEEGQYTCMAQLPGDSLSRSHKVYISSECTECTLRTLCLNVHYYTTPYYTTPYYTTPYYTTPYYTTPYYTTPYYTTPYYTTPYYTTPYYTTPYYTTPYYTTPYYTTPYYTTPYYTTPYYTTPYYTTPYYTTPYYTTRLSAGTRLHPLRPLPCLNGTRFMSKKPIFKGSAESLPASISGDTQPLV</sequence>
<feature type="signal peptide" evidence="1">
    <location>
        <begin position="1"/>
        <end position="18"/>
    </location>
</feature>
<protein>
    <recommendedName>
        <fullName evidence="2">Ig-like domain-containing protein</fullName>
    </recommendedName>
</protein>
<keyword evidence="1" id="KW-0732">Signal</keyword>
<comment type="caution">
    <text evidence="3">The sequence shown here is derived from an EMBL/GenBank/DDBJ whole genome shotgun (WGS) entry which is preliminary data.</text>
</comment>
<feature type="domain" description="Ig-like" evidence="2">
    <location>
        <begin position="129"/>
        <end position="213"/>
    </location>
</feature>
<accession>A0A9Q0E1X3</accession>
<evidence type="ECO:0000313" key="3">
    <source>
        <dbReference type="EMBL" id="KAJ3598544.1"/>
    </source>
</evidence>
<dbReference type="PANTHER" id="PTHR21523">
    <property type="match status" value="1"/>
</dbReference>
<dbReference type="SMART" id="SM00408">
    <property type="entry name" value="IGc2"/>
    <property type="match status" value="1"/>
</dbReference>
<dbReference type="SUPFAM" id="SSF48726">
    <property type="entry name" value="Immunoglobulin"/>
    <property type="match status" value="2"/>
</dbReference>
<dbReference type="AlphaFoldDB" id="A0A9Q0E1X3"/>
<dbReference type="OrthoDB" id="10012075at2759"/>
<feature type="chain" id="PRO_5040234682" description="Ig-like domain-containing protein" evidence="1">
    <location>
        <begin position="19"/>
        <end position="371"/>
    </location>
</feature>